<name>A0ABP8Q0V7_9BACT</name>
<evidence type="ECO:0000259" key="2">
    <source>
        <dbReference type="Pfam" id="PF12158"/>
    </source>
</evidence>
<keyword evidence="1" id="KW-0812">Transmembrane</keyword>
<dbReference type="Proteomes" id="UP001501243">
    <property type="component" value="Unassembled WGS sequence"/>
</dbReference>
<evidence type="ECO:0000313" key="4">
    <source>
        <dbReference type="Proteomes" id="UP001501243"/>
    </source>
</evidence>
<reference evidence="4" key="1">
    <citation type="journal article" date="2019" name="Int. J. Syst. Evol. Microbiol.">
        <title>The Global Catalogue of Microorganisms (GCM) 10K type strain sequencing project: providing services to taxonomists for standard genome sequencing and annotation.</title>
        <authorList>
            <consortium name="The Broad Institute Genomics Platform"/>
            <consortium name="The Broad Institute Genome Sequencing Center for Infectious Disease"/>
            <person name="Wu L."/>
            <person name="Ma J."/>
        </authorList>
    </citation>
    <scope>NUCLEOTIDE SEQUENCE [LARGE SCALE GENOMIC DNA]</scope>
    <source>
        <strain evidence="4">JCM 17841</strain>
    </source>
</reference>
<organism evidence="3 4">
    <name type="scientific">Hymenobacter ginsengisoli</name>
    <dbReference type="NCBI Taxonomy" id="1051626"/>
    <lineage>
        <taxon>Bacteria</taxon>
        <taxon>Pseudomonadati</taxon>
        <taxon>Bacteroidota</taxon>
        <taxon>Cytophagia</taxon>
        <taxon>Cytophagales</taxon>
        <taxon>Hymenobacteraceae</taxon>
        <taxon>Hymenobacter</taxon>
    </lineage>
</organism>
<feature type="transmembrane region" description="Helical" evidence="1">
    <location>
        <begin position="6"/>
        <end position="25"/>
    </location>
</feature>
<gene>
    <name evidence="3" type="ORF">GCM10023172_09290</name>
</gene>
<keyword evidence="1" id="KW-1133">Transmembrane helix</keyword>
<keyword evidence="4" id="KW-1185">Reference proteome</keyword>
<dbReference type="RefSeq" id="WP_208132337.1">
    <property type="nucleotide sequence ID" value="NZ_BAABGQ010000005.1"/>
</dbReference>
<comment type="caution">
    <text evidence="3">The sequence shown here is derived from an EMBL/GenBank/DDBJ whole genome shotgun (WGS) entry which is preliminary data.</text>
</comment>
<evidence type="ECO:0000313" key="3">
    <source>
        <dbReference type="EMBL" id="GAA4496268.1"/>
    </source>
</evidence>
<dbReference type="InterPro" id="IPR021994">
    <property type="entry name" value="DUF3592"/>
</dbReference>
<proteinExistence type="predicted"/>
<accession>A0ABP8Q0V7</accession>
<dbReference type="Pfam" id="PF12158">
    <property type="entry name" value="DUF3592"/>
    <property type="match status" value="1"/>
</dbReference>
<feature type="domain" description="DUF3592" evidence="2">
    <location>
        <begin position="42"/>
        <end position="106"/>
    </location>
</feature>
<dbReference type="EMBL" id="BAABGQ010000005">
    <property type="protein sequence ID" value="GAA4496268.1"/>
    <property type="molecule type" value="Genomic_DNA"/>
</dbReference>
<keyword evidence="1" id="KW-0472">Membrane</keyword>
<evidence type="ECO:0000256" key="1">
    <source>
        <dbReference type="SAM" id="Phobius"/>
    </source>
</evidence>
<sequence length="138" mass="15494">MLDISAGIPTAFSVGIGSVFLYSAFERYRKRTFLLQNGLRTESTVVRLEQDDDPDSSSLYPVVRFTDSSYETITLRYNSGSYPAAFHLGQRVQILYDPSKPQDFVIGYTTIDWETINVLVIGISLVGVGLYCCIKPYL</sequence>
<protein>
    <recommendedName>
        <fullName evidence="2">DUF3592 domain-containing protein</fullName>
    </recommendedName>
</protein>